<evidence type="ECO:0000256" key="1">
    <source>
        <dbReference type="ARBA" id="ARBA00004251"/>
    </source>
</evidence>
<accession>A0A8C6H4T4</accession>
<keyword evidence="11" id="KW-0325">Glycoprotein</keyword>
<evidence type="ECO:0000256" key="8">
    <source>
        <dbReference type="ARBA" id="ARBA00023136"/>
    </source>
</evidence>
<dbReference type="GO" id="GO:0004912">
    <property type="term" value="F:interleukin-3 receptor activity"/>
    <property type="evidence" value="ECO:0007669"/>
    <property type="project" value="UniProtKB-ARBA"/>
</dbReference>
<evidence type="ECO:0000256" key="6">
    <source>
        <dbReference type="ARBA" id="ARBA00022843"/>
    </source>
</evidence>
<comment type="similarity">
    <text evidence="2">Belongs to the type I cytokine receptor family. Type 5 subfamily.</text>
</comment>
<comment type="subunit">
    <text evidence="13">Interacts with IL3. Heterodimer of an alpha and a beta subunit. The beta subunit is common to the IL3, IL5 and GM-CSF receptors.</text>
</comment>
<feature type="compositionally biased region" description="Polar residues" evidence="15">
    <location>
        <begin position="1"/>
        <end position="10"/>
    </location>
</feature>
<reference evidence="18" key="1">
    <citation type="submission" date="2025-08" db="UniProtKB">
        <authorList>
            <consortium name="Ensembl"/>
        </authorList>
    </citation>
    <scope>IDENTIFICATION</scope>
</reference>
<evidence type="ECO:0000256" key="15">
    <source>
        <dbReference type="SAM" id="MobiDB-lite"/>
    </source>
</evidence>
<keyword evidence="3" id="KW-1003">Cell membrane</keyword>
<evidence type="ECO:0000256" key="9">
    <source>
        <dbReference type="ARBA" id="ARBA00023157"/>
    </source>
</evidence>
<dbReference type="Proteomes" id="UP000694415">
    <property type="component" value="Unplaced"/>
</dbReference>
<keyword evidence="8 16" id="KW-0472">Membrane</keyword>
<dbReference type="Ensembl" id="ENSMSIT00000021182.1">
    <property type="protein sequence ID" value="ENSMSIP00000016724.1"/>
    <property type="gene ID" value="ENSMSIG00000014289.1"/>
</dbReference>
<evidence type="ECO:0000256" key="14">
    <source>
        <dbReference type="ARBA" id="ARBA00074205"/>
    </source>
</evidence>
<name>A0A8C6H4T4_MUSSI</name>
<dbReference type="AlphaFoldDB" id="A0A8C6H4T4"/>
<evidence type="ECO:0000256" key="10">
    <source>
        <dbReference type="ARBA" id="ARBA00023170"/>
    </source>
</evidence>
<protein>
    <recommendedName>
        <fullName evidence="14">Interleukin-3 receptor subunit alpha</fullName>
    </recommendedName>
</protein>
<sequence>MTGTRSITKGSGSGGGVRLRPGPAPRPPRLWPRPPIMASNLWLILGLLASHSSDLAAVREAPPTAVTTPIQNLHIDPAHYTLSWDPAPGADITTGAFCRKGRDIFVWADPGLARCSFQSLSLCHVTNFTVFLGKDRAVAGSIQFPPDDGGDHEAAAQDLRCWVHEGRLSCQWERGPKAAGDVHYRMFWRDVRLGPAHNRECPHYHSLDVNTAGPAPHGGHEGCTLDLDTVLGSTPNSPDLVPQVTITINGSGRAGPVPCMDNTVDLQRAEVLAPPTLTVECNGSEAHARWVAPNRFHHGLLGYTLQVNQSSRSELQEYNVSIPHFWVPNAGAISFRVKSRSEVDPRKLSSWSEAWGLVCPPEVTPVKTALVTSVATVLGAGLVAAGLLLWWRKSLLSRLCPPIPRLRLPLAGEMVVWEPALEDCEVTPVTDA</sequence>
<evidence type="ECO:0000256" key="11">
    <source>
        <dbReference type="ARBA" id="ARBA00023180"/>
    </source>
</evidence>
<evidence type="ECO:0000313" key="18">
    <source>
        <dbReference type="Ensembl" id="ENSMSIP00000016724.1"/>
    </source>
</evidence>
<dbReference type="GO" id="GO:0005886">
    <property type="term" value="C:plasma membrane"/>
    <property type="evidence" value="ECO:0007669"/>
    <property type="project" value="UniProtKB-SubCell"/>
</dbReference>
<feature type="transmembrane region" description="Helical" evidence="16">
    <location>
        <begin position="369"/>
        <end position="391"/>
    </location>
</feature>
<comment type="function">
    <text evidence="12">Cell surface receptor for IL3 expressed on hematopoietic progenitor cells, monocytes and B-lymphocytes that controls the production and differentiation of hematopoietic progenitor cells into lineage-restricted cells. Ligand stimulation rapidly induces hetrodimerization with IL3RB, phosphorylation and enzyme activity of effector proteins such as JAK2 and PI3K that play a role in signaling cell proliferation and differentiation. Activation of JAK2 leads to STAT5-mediated transcriptional program.</text>
</comment>
<dbReference type="InterPro" id="IPR036116">
    <property type="entry name" value="FN3_sf"/>
</dbReference>
<organism evidence="18 19">
    <name type="scientific">Mus spicilegus</name>
    <name type="common">Mound-building mouse</name>
    <dbReference type="NCBI Taxonomy" id="10103"/>
    <lineage>
        <taxon>Eukaryota</taxon>
        <taxon>Metazoa</taxon>
        <taxon>Chordata</taxon>
        <taxon>Craniata</taxon>
        <taxon>Vertebrata</taxon>
        <taxon>Euteleostomi</taxon>
        <taxon>Mammalia</taxon>
        <taxon>Eutheria</taxon>
        <taxon>Euarchontoglires</taxon>
        <taxon>Glires</taxon>
        <taxon>Rodentia</taxon>
        <taxon>Myomorpha</taxon>
        <taxon>Muroidea</taxon>
        <taxon>Muridae</taxon>
        <taxon>Murinae</taxon>
        <taxon>Mus</taxon>
        <taxon>Mus</taxon>
    </lineage>
</organism>
<evidence type="ECO:0000256" key="16">
    <source>
        <dbReference type="SAM" id="Phobius"/>
    </source>
</evidence>
<reference evidence="18" key="2">
    <citation type="submission" date="2025-09" db="UniProtKB">
        <authorList>
            <consortium name="Ensembl"/>
        </authorList>
    </citation>
    <scope>IDENTIFICATION</scope>
</reference>
<evidence type="ECO:0000256" key="4">
    <source>
        <dbReference type="ARBA" id="ARBA00022692"/>
    </source>
</evidence>
<feature type="domain" description="Type I cytokine receptor cytokine-binding" evidence="17">
    <location>
        <begin position="158"/>
        <end position="268"/>
    </location>
</feature>
<evidence type="ECO:0000313" key="19">
    <source>
        <dbReference type="Proteomes" id="UP000694415"/>
    </source>
</evidence>
<keyword evidence="19" id="KW-1185">Reference proteome</keyword>
<evidence type="ECO:0000256" key="13">
    <source>
        <dbReference type="ARBA" id="ARBA00065508"/>
    </source>
</evidence>
<evidence type="ECO:0000256" key="2">
    <source>
        <dbReference type="ARBA" id="ARBA00008159"/>
    </source>
</evidence>
<keyword evidence="9" id="KW-1015">Disulfide bond</keyword>
<evidence type="ECO:0000256" key="7">
    <source>
        <dbReference type="ARBA" id="ARBA00022989"/>
    </source>
</evidence>
<dbReference type="FunFam" id="2.60.40.10:FF:002832">
    <property type="entry name" value="Interleukin-3 receptor subunit alpha"/>
    <property type="match status" value="1"/>
</dbReference>
<evidence type="ECO:0000256" key="5">
    <source>
        <dbReference type="ARBA" id="ARBA00022729"/>
    </source>
</evidence>
<dbReference type="InterPro" id="IPR013783">
    <property type="entry name" value="Ig-like_fold"/>
</dbReference>
<feature type="region of interest" description="Disordered" evidence="15">
    <location>
        <begin position="1"/>
        <end position="31"/>
    </location>
</feature>
<dbReference type="InterPro" id="IPR003532">
    <property type="entry name" value="Short_hematopoietin_rcpt_2_CS"/>
</dbReference>
<keyword evidence="6" id="KW-0832">Ubl conjugation</keyword>
<dbReference type="SUPFAM" id="SSF49265">
    <property type="entry name" value="Fibronectin type III"/>
    <property type="match status" value="1"/>
</dbReference>
<dbReference type="Gene3D" id="2.60.40.10">
    <property type="entry name" value="Immunoglobulins"/>
    <property type="match status" value="2"/>
</dbReference>
<dbReference type="Pfam" id="PF09240">
    <property type="entry name" value="IL6Ra-bind"/>
    <property type="match status" value="1"/>
</dbReference>
<evidence type="ECO:0000256" key="12">
    <source>
        <dbReference type="ARBA" id="ARBA00056770"/>
    </source>
</evidence>
<evidence type="ECO:0000259" key="17">
    <source>
        <dbReference type="Pfam" id="PF09240"/>
    </source>
</evidence>
<evidence type="ECO:0000256" key="3">
    <source>
        <dbReference type="ARBA" id="ARBA00022475"/>
    </source>
</evidence>
<dbReference type="GeneTree" id="ENSGT00940000171119"/>
<comment type="subcellular location">
    <subcellularLocation>
        <location evidence="1">Cell membrane</location>
        <topology evidence="1">Single-pass type I membrane protein</topology>
    </subcellularLocation>
</comment>
<keyword evidence="4 16" id="KW-0812">Transmembrane</keyword>
<dbReference type="InterPro" id="IPR015321">
    <property type="entry name" value="TypeI_recpt_CBD"/>
</dbReference>
<feature type="compositionally biased region" description="Pro residues" evidence="15">
    <location>
        <begin position="22"/>
        <end position="31"/>
    </location>
</feature>
<keyword evidence="7 16" id="KW-1133">Transmembrane helix</keyword>
<dbReference type="Gene3D" id="2.60.40.3850">
    <property type="match status" value="1"/>
</dbReference>
<proteinExistence type="inferred from homology"/>
<keyword evidence="10" id="KW-0675">Receptor</keyword>
<keyword evidence="5" id="KW-0732">Signal</keyword>
<dbReference type="PROSITE" id="PS01356">
    <property type="entry name" value="HEMATOPO_REC_S_F2"/>
    <property type="match status" value="1"/>
</dbReference>